<organism evidence="10 11">
    <name type="scientific">Scopulibacillus darangshiensis</name>
    <dbReference type="NCBI Taxonomy" id="442528"/>
    <lineage>
        <taxon>Bacteria</taxon>
        <taxon>Bacillati</taxon>
        <taxon>Bacillota</taxon>
        <taxon>Bacilli</taxon>
        <taxon>Bacillales</taxon>
        <taxon>Sporolactobacillaceae</taxon>
        <taxon>Scopulibacillus</taxon>
    </lineage>
</organism>
<dbReference type="UniPathway" id="UPA00989"/>
<dbReference type="CDD" id="cd02440">
    <property type="entry name" value="AdoMet_MTases"/>
    <property type="match status" value="1"/>
</dbReference>
<dbReference type="PANTHER" id="PTHR23417:SF14">
    <property type="entry name" value="PENTACOTRIPEPTIDE-REPEAT REGION OF PRORP DOMAIN-CONTAINING PROTEIN"/>
    <property type="match status" value="1"/>
</dbReference>
<feature type="binding site" evidence="9">
    <location>
        <position position="79"/>
    </location>
    <ligand>
        <name>S-adenosyl-L-methionine</name>
        <dbReference type="ChEBI" id="CHEBI:59789"/>
    </ligand>
</feature>
<comment type="caution">
    <text evidence="10">The sequence shown here is derived from an EMBL/GenBank/DDBJ whole genome shotgun (WGS) entry which is preliminary data.</text>
</comment>
<comment type="catalytic activity">
    <reaction evidence="1 9">
        <text>guanosine(46) in tRNA + S-adenosyl-L-methionine = N(7)-methylguanosine(46) in tRNA + S-adenosyl-L-homocysteine</text>
        <dbReference type="Rhea" id="RHEA:42708"/>
        <dbReference type="Rhea" id="RHEA-COMP:10188"/>
        <dbReference type="Rhea" id="RHEA-COMP:10189"/>
        <dbReference type="ChEBI" id="CHEBI:57856"/>
        <dbReference type="ChEBI" id="CHEBI:59789"/>
        <dbReference type="ChEBI" id="CHEBI:74269"/>
        <dbReference type="ChEBI" id="CHEBI:74480"/>
        <dbReference type="EC" id="2.1.1.33"/>
    </reaction>
</comment>
<keyword evidence="4 9" id="KW-0808">Transferase</keyword>
<evidence type="ECO:0000256" key="7">
    <source>
        <dbReference type="ARBA" id="ARBA00060552"/>
    </source>
</evidence>
<feature type="region of interest" description="Interaction with RNA" evidence="9">
    <location>
        <begin position="159"/>
        <end position="164"/>
    </location>
</feature>
<name>A0A4R2NX97_9BACL</name>
<evidence type="ECO:0000256" key="1">
    <source>
        <dbReference type="ARBA" id="ARBA00000142"/>
    </source>
</evidence>
<feature type="binding site" evidence="9">
    <location>
        <position position="131"/>
    </location>
    <ligand>
        <name>S-adenosyl-L-methionine</name>
        <dbReference type="ChEBI" id="CHEBI:59789"/>
    </ligand>
</feature>
<evidence type="ECO:0000256" key="3">
    <source>
        <dbReference type="ARBA" id="ARBA00022603"/>
    </source>
</evidence>
<dbReference type="PANTHER" id="PTHR23417">
    <property type="entry name" value="3-DEOXY-D-MANNO-OCTULOSONIC-ACID TRANSFERASE/TRNA GUANINE-N 7 - -METHYLTRANSFERASE"/>
    <property type="match status" value="1"/>
</dbReference>
<feature type="binding site" evidence="9">
    <location>
        <position position="104"/>
    </location>
    <ligand>
        <name>S-adenosyl-L-methionine</name>
        <dbReference type="ChEBI" id="CHEBI:59789"/>
    </ligand>
</feature>
<evidence type="ECO:0000256" key="4">
    <source>
        <dbReference type="ARBA" id="ARBA00022679"/>
    </source>
</evidence>
<dbReference type="AlphaFoldDB" id="A0A4R2NX97"/>
<dbReference type="GO" id="GO:0043527">
    <property type="term" value="C:tRNA methyltransferase complex"/>
    <property type="evidence" value="ECO:0007669"/>
    <property type="project" value="TreeGrafter"/>
</dbReference>
<feature type="binding site" evidence="9">
    <location>
        <begin position="226"/>
        <end position="229"/>
    </location>
    <ligand>
        <name>substrate</name>
    </ligand>
</feature>
<evidence type="ECO:0000256" key="8">
    <source>
        <dbReference type="ARBA" id="ARBA00060767"/>
    </source>
</evidence>
<comment type="function">
    <text evidence="2 9">Catalyzes the formation of N(7)-methylguanine at position 46 (m7G46) in tRNA.</text>
</comment>
<dbReference type="Pfam" id="PF02390">
    <property type="entry name" value="Methyltransf_4"/>
    <property type="match status" value="1"/>
</dbReference>
<feature type="binding site" evidence="9">
    <location>
        <position position="157"/>
    </location>
    <ligand>
        <name>substrate</name>
    </ligand>
</feature>
<evidence type="ECO:0000256" key="9">
    <source>
        <dbReference type="HAMAP-Rule" id="MF_01057"/>
    </source>
</evidence>
<feature type="binding site" evidence="9">
    <location>
        <position position="153"/>
    </location>
    <ligand>
        <name>S-adenosyl-L-methionine</name>
        <dbReference type="ChEBI" id="CHEBI:59789"/>
    </ligand>
</feature>
<keyword evidence="6 9" id="KW-0819">tRNA processing</keyword>
<protein>
    <recommendedName>
        <fullName evidence="9">tRNA (guanine-N(7)-)-methyltransferase</fullName>
        <ecNumber evidence="9">2.1.1.33</ecNumber>
    </recommendedName>
    <alternativeName>
        <fullName evidence="9">tRNA (guanine(46)-N(7))-methyltransferase</fullName>
    </alternativeName>
    <alternativeName>
        <fullName evidence="9">tRNA(m7G46)-methyltransferase</fullName>
    </alternativeName>
</protein>
<dbReference type="FunFam" id="3.40.50.150:FF:000035">
    <property type="entry name" value="tRNA (guanine-N(7)-)-methyltransferase"/>
    <property type="match status" value="1"/>
</dbReference>
<dbReference type="NCBIfam" id="NF001080">
    <property type="entry name" value="PRK00121.2-2"/>
    <property type="match status" value="1"/>
</dbReference>
<sequence>MRLFYERLIHFNLEPSVLCLFMIKSDLKKNKGSETMRVRHKPWAKDKLAEYPNIVVTNPTKHYGEWHQIFENNHPIHLEIGTGKGGFITEMAKAHPDSNFIGIEMHDSVIVSALEKCLDLSLDNVRLLNVDARELADFFAESEISELYLNFSDPWPKNRHEKRRLTYHTFLAQYEFVLEKGGRLNLKTDNQGLFEYSLESFSRYGLTLDNLSLDLHKSDFPLNVLTEYEKKFSDMGHRIYRCEAIFGK</sequence>
<evidence type="ECO:0000256" key="5">
    <source>
        <dbReference type="ARBA" id="ARBA00022691"/>
    </source>
</evidence>
<gene>
    <name evidence="9" type="primary">trmB</name>
    <name evidence="10" type="ORF">EV207_11990</name>
</gene>
<keyword evidence="3 9" id="KW-0489">Methyltransferase</keyword>
<evidence type="ECO:0000313" key="11">
    <source>
        <dbReference type="Proteomes" id="UP000295416"/>
    </source>
</evidence>
<evidence type="ECO:0000256" key="2">
    <source>
        <dbReference type="ARBA" id="ARBA00003015"/>
    </source>
</evidence>
<dbReference type="SUPFAM" id="SSF53335">
    <property type="entry name" value="S-adenosyl-L-methionine-dependent methyltransferases"/>
    <property type="match status" value="1"/>
</dbReference>
<dbReference type="InterPro" id="IPR003358">
    <property type="entry name" value="tRNA_(Gua-N-7)_MeTrfase_Trmb"/>
</dbReference>
<dbReference type="Gene3D" id="3.40.50.150">
    <property type="entry name" value="Vaccinia Virus protein VP39"/>
    <property type="match status" value="1"/>
</dbReference>
<dbReference type="EMBL" id="SLXK01000019">
    <property type="protein sequence ID" value="TCP26657.1"/>
    <property type="molecule type" value="Genomic_DNA"/>
</dbReference>
<dbReference type="GO" id="GO:0008176">
    <property type="term" value="F:tRNA (guanine(46)-N7)-methyltransferase activity"/>
    <property type="evidence" value="ECO:0007669"/>
    <property type="project" value="UniProtKB-UniRule"/>
</dbReference>
<dbReference type="NCBIfam" id="TIGR00091">
    <property type="entry name" value="tRNA (guanosine(46)-N7)-methyltransferase TrmB"/>
    <property type="match status" value="1"/>
</dbReference>
<evidence type="ECO:0000313" key="10">
    <source>
        <dbReference type="EMBL" id="TCP26657.1"/>
    </source>
</evidence>
<dbReference type="PROSITE" id="PS51625">
    <property type="entry name" value="SAM_MT_TRMB"/>
    <property type="match status" value="1"/>
</dbReference>
<dbReference type="HAMAP" id="MF_01057">
    <property type="entry name" value="tRNA_methyltr_TrmB"/>
    <property type="match status" value="1"/>
</dbReference>
<keyword evidence="5 9" id="KW-0949">S-adenosyl-L-methionine</keyword>
<evidence type="ECO:0000256" key="6">
    <source>
        <dbReference type="ARBA" id="ARBA00022694"/>
    </source>
</evidence>
<dbReference type="EC" id="2.1.1.33" evidence="9"/>
<dbReference type="Proteomes" id="UP000295416">
    <property type="component" value="Unassembled WGS sequence"/>
</dbReference>
<dbReference type="InterPro" id="IPR029063">
    <property type="entry name" value="SAM-dependent_MTases_sf"/>
</dbReference>
<dbReference type="InterPro" id="IPR055361">
    <property type="entry name" value="tRNA_methyltr_TrmB_bact"/>
</dbReference>
<comment type="pathway">
    <text evidence="7 9">tRNA modification; N(7)-methylguanine-tRNA biosynthesis.</text>
</comment>
<reference evidence="10 11" key="1">
    <citation type="submission" date="2019-03" db="EMBL/GenBank/DDBJ databases">
        <title>Genomic Encyclopedia of Type Strains, Phase IV (KMG-IV): sequencing the most valuable type-strain genomes for metagenomic binning, comparative biology and taxonomic classification.</title>
        <authorList>
            <person name="Goeker M."/>
        </authorList>
    </citation>
    <scope>NUCLEOTIDE SEQUENCE [LARGE SCALE GENOMIC DNA]</scope>
    <source>
        <strain evidence="10 11">DSM 19377</strain>
    </source>
</reference>
<keyword evidence="11" id="KW-1185">Reference proteome</keyword>
<comment type="similarity">
    <text evidence="8 9">Belongs to the class I-like SAM-binding methyltransferase superfamily. TrmB family.</text>
</comment>
<accession>A0A4R2NX97</accession>
<proteinExistence type="inferred from homology"/>
<feature type="binding site" evidence="9">
    <location>
        <position position="189"/>
    </location>
    <ligand>
        <name>substrate</name>
    </ligand>
</feature>